<comment type="caution">
    <text evidence="1">The sequence shown here is derived from an EMBL/GenBank/DDBJ whole genome shotgun (WGS) entry which is preliminary data.</text>
</comment>
<dbReference type="RefSeq" id="WP_382422744.1">
    <property type="nucleotide sequence ID" value="NZ_JBHSCW010000007.1"/>
</dbReference>
<dbReference type="Proteomes" id="UP001595799">
    <property type="component" value="Unassembled WGS sequence"/>
</dbReference>
<dbReference type="EMBL" id="JBHSCW010000007">
    <property type="protein sequence ID" value="MFC4352393.1"/>
    <property type="molecule type" value="Genomic_DNA"/>
</dbReference>
<protein>
    <submittedName>
        <fullName evidence="1">Uncharacterized protein</fullName>
    </submittedName>
</protein>
<name>A0ABV8UPJ3_9PROT</name>
<organism evidence="1 2">
    <name type="scientific">Fodinicurvata halophila</name>
    <dbReference type="NCBI Taxonomy" id="1419723"/>
    <lineage>
        <taxon>Bacteria</taxon>
        <taxon>Pseudomonadati</taxon>
        <taxon>Pseudomonadota</taxon>
        <taxon>Alphaproteobacteria</taxon>
        <taxon>Rhodospirillales</taxon>
        <taxon>Rhodovibrionaceae</taxon>
        <taxon>Fodinicurvata</taxon>
    </lineage>
</organism>
<proteinExistence type="predicted"/>
<reference evidence="2" key="1">
    <citation type="journal article" date="2019" name="Int. J. Syst. Evol. Microbiol.">
        <title>The Global Catalogue of Microorganisms (GCM) 10K type strain sequencing project: providing services to taxonomists for standard genome sequencing and annotation.</title>
        <authorList>
            <consortium name="The Broad Institute Genomics Platform"/>
            <consortium name="The Broad Institute Genome Sequencing Center for Infectious Disease"/>
            <person name="Wu L."/>
            <person name="Ma J."/>
        </authorList>
    </citation>
    <scope>NUCLEOTIDE SEQUENCE [LARGE SCALE GENOMIC DNA]</scope>
    <source>
        <strain evidence="2">CECT 8472</strain>
    </source>
</reference>
<accession>A0ABV8UPJ3</accession>
<sequence length="232" mass="25563">MGSLLVCLTLPVAAAQADERLLGYWYLEEGAPGFRIDDAQIGALHPDGTLINLTSDGKELSSDTTAKYGVEGDEITFIYPRGSDEEPQRYPYTYEFIDSDTLLYTDEAGDYENPEDAKSYYRRLPSDAHLTLALLGLAESGQLNEAELEVDSDFGERAVLMTTEDPFARFILFSDKRQAFGGQIKRNGEPVVSTVSAHLAAFRMGTAYPDEAFEKMITIMQESIASAQKAAD</sequence>
<gene>
    <name evidence="1" type="ORF">ACFOW6_12660</name>
</gene>
<evidence type="ECO:0000313" key="1">
    <source>
        <dbReference type="EMBL" id="MFC4352393.1"/>
    </source>
</evidence>
<evidence type="ECO:0000313" key="2">
    <source>
        <dbReference type="Proteomes" id="UP001595799"/>
    </source>
</evidence>
<keyword evidence="2" id="KW-1185">Reference proteome</keyword>